<organism evidence="1 2">
    <name type="scientific">Madurella fahalii</name>
    <dbReference type="NCBI Taxonomy" id="1157608"/>
    <lineage>
        <taxon>Eukaryota</taxon>
        <taxon>Fungi</taxon>
        <taxon>Dikarya</taxon>
        <taxon>Ascomycota</taxon>
        <taxon>Pezizomycotina</taxon>
        <taxon>Sordariomycetes</taxon>
        <taxon>Sordariomycetidae</taxon>
        <taxon>Sordariales</taxon>
        <taxon>Sordariales incertae sedis</taxon>
        <taxon>Madurella</taxon>
    </lineage>
</organism>
<evidence type="ECO:0000313" key="2">
    <source>
        <dbReference type="Proteomes" id="UP001628179"/>
    </source>
</evidence>
<accession>A0ABQ0GPB8</accession>
<keyword evidence="2" id="KW-1185">Reference proteome</keyword>
<dbReference type="EMBL" id="BAAFSV010000005">
    <property type="protein sequence ID" value="GAB1319580.1"/>
    <property type="molecule type" value="Genomic_DNA"/>
</dbReference>
<gene>
    <name evidence="1" type="ORF">MFIFM68171_09790</name>
</gene>
<proteinExistence type="predicted"/>
<evidence type="ECO:0008006" key="3">
    <source>
        <dbReference type="Google" id="ProtNLM"/>
    </source>
</evidence>
<dbReference type="GeneID" id="98180532"/>
<dbReference type="Proteomes" id="UP001628179">
    <property type="component" value="Unassembled WGS sequence"/>
</dbReference>
<reference evidence="1 2" key="1">
    <citation type="submission" date="2024-09" db="EMBL/GenBank/DDBJ databases">
        <title>Itraconazole resistance in Madurella fahalii resulting from another homologue of gene encoding cytochrome P450 14-alpha sterol demethylase (CYP51).</title>
        <authorList>
            <person name="Yoshioka I."/>
            <person name="Fahal A.H."/>
            <person name="Kaneko S."/>
            <person name="Yaguchi T."/>
        </authorList>
    </citation>
    <scope>NUCLEOTIDE SEQUENCE [LARGE SCALE GENOMIC DNA]</scope>
    <source>
        <strain evidence="1 2">IFM 68171</strain>
    </source>
</reference>
<protein>
    <recommendedName>
        <fullName evidence="3">(S)-ureidoglycine aminohydrolase cupin domain-containing protein</fullName>
    </recommendedName>
</protein>
<sequence length="120" mass="13242">MEDWEVAPGRIRETTGVDAETIAFSKAYLSTNQDVPVCDDVFFRVDTIYSGNSLQLEADPDKTRICSLAAGKVRVKIGDQPEFIVGPHGMFKVKAGVTCTIRNRMYLDAVVHTTVLQGFT</sequence>
<evidence type="ECO:0000313" key="1">
    <source>
        <dbReference type="EMBL" id="GAB1319580.1"/>
    </source>
</evidence>
<comment type="caution">
    <text evidence="1">The sequence shown here is derived from an EMBL/GenBank/DDBJ whole genome shotgun (WGS) entry which is preliminary data.</text>
</comment>
<name>A0ABQ0GPB8_9PEZI</name>
<dbReference type="RefSeq" id="XP_070921310.1">
    <property type="nucleotide sequence ID" value="XM_071065209.1"/>
</dbReference>